<dbReference type="AlphaFoldDB" id="A0A239FLW5"/>
<dbReference type="NCBIfam" id="TIGR01643">
    <property type="entry name" value="YD_repeat_2x"/>
    <property type="match status" value="4"/>
</dbReference>
<accession>A0A239FLW5</accession>
<dbReference type="Gene3D" id="2.180.10.10">
    <property type="entry name" value="RHS repeat-associated core"/>
    <property type="match status" value="1"/>
</dbReference>
<dbReference type="Pfam" id="PF05593">
    <property type="entry name" value="RHS_repeat"/>
    <property type="match status" value="3"/>
</dbReference>
<dbReference type="InterPro" id="IPR045351">
    <property type="entry name" value="DUF6531"/>
</dbReference>
<dbReference type="Gene3D" id="2.160.20.110">
    <property type="match status" value="1"/>
</dbReference>
<feature type="domain" description="DUF6531" evidence="3">
    <location>
        <begin position="524"/>
        <end position="595"/>
    </location>
</feature>
<evidence type="ECO:0000313" key="4">
    <source>
        <dbReference type="EMBL" id="SNS57855.1"/>
    </source>
</evidence>
<dbReference type="Proteomes" id="UP000198304">
    <property type="component" value="Unassembled WGS sequence"/>
</dbReference>
<dbReference type="PANTHER" id="PTHR32305">
    <property type="match status" value="1"/>
</dbReference>
<dbReference type="RefSeq" id="WP_176431382.1">
    <property type="nucleotide sequence ID" value="NZ_FZOJ01000013.1"/>
</dbReference>
<reference evidence="4 5" key="1">
    <citation type="submission" date="2017-06" db="EMBL/GenBank/DDBJ databases">
        <authorList>
            <person name="Kim H.J."/>
            <person name="Triplett B.A."/>
        </authorList>
    </citation>
    <scope>NUCLEOTIDE SEQUENCE [LARGE SCALE GENOMIC DNA]</scope>
    <source>
        <strain evidence="4 5">SCA</strain>
    </source>
</reference>
<feature type="transmembrane region" description="Helical" evidence="1">
    <location>
        <begin position="7"/>
        <end position="30"/>
    </location>
</feature>
<evidence type="ECO:0000256" key="1">
    <source>
        <dbReference type="SAM" id="Phobius"/>
    </source>
</evidence>
<evidence type="ECO:0000259" key="2">
    <source>
        <dbReference type="Pfam" id="PF07581"/>
    </source>
</evidence>
<evidence type="ECO:0000259" key="3">
    <source>
        <dbReference type="Pfam" id="PF20148"/>
    </source>
</evidence>
<keyword evidence="1" id="KW-0812">Transmembrane</keyword>
<dbReference type="InterPro" id="IPR011493">
    <property type="entry name" value="GLUG"/>
</dbReference>
<dbReference type="EMBL" id="FZOJ01000013">
    <property type="protein sequence ID" value="SNS57855.1"/>
    <property type="molecule type" value="Genomic_DNA"/>
</dbReference>
<protein>
    <submittedName>
        <fullName evidence="4">YD repeat-containing protein</fullName>
    </submittedName>
</protein>
<dbReference type="InterPro" id="IPR006530">
    <property type="entry name" value="YD"/>
</dbReference>
<dbReference type="InterPro" id="IPR031325">
    <property type="entry name" value="RHS_repeat"/>
</dbReference>
<keyword evidence="1" id="KW-0472">Membrane</keyword>
<dbReference type="PANTHER" id="PTHR32305:SF15">
    <property type="entry name" value="PROTEIN RHSA-RELATED"/>
    <property type="match status" value="1"/>
</dbReference>
<sequence>MEKQCRHISVILIVAFFIQILFSSGIFFIANHVFAEQTSVDVKAANRSDNWISSLYTDTAAEFVEDLPSQLQDIFKSHPRLLKSPLERLSLNAERRNILSKTYPMEAEKPDEDQLTLLEEKVMNKIAVYMGEGIPENPYQIWNAEDLNNIRHDLSAHYIQMANIDLSEYSNWQPIENFTGVFDGNNKRISSLFINRPMENSIGLFGRIIRPAELKNIKLENINVTGNYFVGGLVGENGLYDVSPGGNIDNVHVSGSVTGFVFEDEYGWLVSGPTGGLIGVNLGGIISRAHSAVNVNAAETCGGLVGLNVPVFPSSLYPALISDSYATGNITLIDDPRTFGDYFGGLVGWNSGEIQRSYAAGNVYGKSTIGGLVGDNEGAISNSYATGNVTAIRYTAGGLIGFNIGYIDKCYSIGWTDAELYAGGLVGYSTEIIYNSYYDAETSGQSNTNGGEPRTTVQMKDINTFIGWDFENVWDIDAYIHDGYPFLRAIPGTPTIKDITGLNAAEEIAKRDPAQISLRSLISDPIDTSTGAQIIDLHLLTIKGAQPIVFSINYNSLLLKAGSLGKAWSHPFEVKLEFLSDDNINVLWNQNRKNLFLKENENKYFPEDYSVRFDTLTKKEDEGYELVRKDKTSYLFDSTGKLIEIINSNQFSIMFYYDEFNRLKEIIEPISNKKLILSYDDNNLIEKLTAPLNREVLFQYDANKNLTTITESIGATITYTHNHEGQILSATDSEEKQIFENTFDEYGRIISQKDGLEDNYPTIFAYDELTEPGKIITIVTDRNGNQKVLVHDSSYRLIQFGDELNFTTDFEFDDDGNLIRETDAKGNTTAYTYDERGNLLTITNALRNITRMTYDENDNLLSVKNEAGDITSFTYDDNQRLIRIQAVNPHTRCIREYYQLYL</sequence>
<organism evidence="4 5">
    <name type="scientific">Anaerovirgula multivorans</name>
    <dbReference type="NCBI Taxonomy" id="312168"/>
    <lineage>
        <taxon>Bacteria</taxon>
        <taxon>Bacillati</taxon>
        <taxon>Bacillota</taxon>
        <taxon>Clostridia</taxon>
        <taxon>Peptostreptococcales</taxon>
        <taxon>Natronincolaceae</taxon>
        <taxon>Anaerovirgula</taxon>
    </lineage>
</organism>
<evidence type="ECO:0000313" key="5">
    <source>
        <dbReference type="Proteomes" id="UP000198304"/>
    </source>
</evidence>
<keyword evidence="5" id="KW-1185">Reference proteome</keyword>
<name>A0A239FLW5_9FIRM</name>
<dbReference type="Gene3D" id="3.90.930.1">
    <property type="match status" value="1"/>
</dbReference>
<dbReference type="InterPro" id="IPR050708">
    <property type="entry name" value="T6SS_VgrG/RHS"/>
</dbReference>
<gene>
    <name evidence="4" type="ORF">SAMN05446037_101387</name>
</gene>
<dbReference type="Pfam" id="PF07581">
    <property type="entry name" value="Glug"/>
    <property type="match status" value="1"/>
</dbReference>
<keyword evidence="1" id="KW-1133">Transmembrane helix</keyword>
<dbReference type="Pfam" id="PF20148">
    <property type="entry name" value="DUF6531"/>
    <property type="match status" value="1"/>
</dbReference>
<dbReference type="SUPFAM" id="SSF63825">
    <property type="entry name" value="YWTD domain"/>
    <property type="match status" value="1"/>
</dbReference>
<feature type="domain" description="GLUG" evidence="2">
    <location>
        <begin position="367"/>
        <end position="390"/>
    </location>
</feature>
<proteinExistence type="predicted"/>